<proteinExistence type="inferred from homology"/>
<dbReference type="PANTHER" id="PTHR44229:SF4">
    <property type="entry name" value="15-HYDROXYPROSTAGLANDIN DEHYDROGENASE [NAD(+)]"/>
    <property type="match status" value="1"/>
</dbReference>
<evidence type="ECO:0000256" key="3">
    <source>
        <dbReference type="ARBA" id="ARBA00038968"/>
    </source>
</evidence>
<dbReference type="PRINTS" id="PR00081">
    <property type="entry name" value="GDHRDH"/>
</dbReference>
<evidence type="ECO:0000256" key="2">
    <source>
        <dbReference type="ARBA" id="ARBA00023002"/>
    </source>
</evidence>
<dbReference type="Pfam" id="PF00106">
    <property type="entry name" value="adh_short"/>
    <property type="match status" value="1"/>
</dbReference>
<evidence type="ECO:0000256" key="4">
    <source>
        <dbReference type="ARBA" id="ARBA00039060"/>
    </source>
</evidence>
<comment type="catalytic activity">
    <reaction evidence="10">
        <text>resolvin D1 + NAD(+) = 8-oxoresolvin D1 + NADH + H(+)</text>
        <dbReference type="Rhea" id="RHEA:50124"/>
        <dbReference type="ChEBI" id="CHEBI:15378"/>
        <dbReference type="ChEBI" id="CHEBI:57540"/>
        <dbReference type="ChEBI" id="CHEBI:57945"/>
        <dbReference type="ChEBI" id="CHEBI:132079"/>
        <dbReference type="ChEBI" id="CHEBI:132080"/>
    </reaction>
    <physiologicalReaction direction="left-to-right" evidence="10">
        <dbReference type="Rhea" id="RHEA:50125"/>
    </physiologicalReaction>
</comment>
<evidence type="ECO:0000256" key="16">
    <source>
        <dbReference type="ARBA" id="ARBA00048535"/>
    </source>
</evidence>
<dbReference type="RefSeq" id="XP_009051164.1">
    <property type="nucleotide sequence ID" value="XM_009052916.1"/>
</dbReference>
<dbReference type="HOGENOM" id="CLU_010194_2_16_1"/>
<evidence type="ECO:0000256" key="7">
    <source>
        <dbReference type="ARBA" id="ARBA00042026"/>
    </source>
</evidence>
<dbReference type="GO" id="GO:0005737">
    <property type="term" value="C:cytoplasm"/>
    <property type="evidence" value="ECO:0007669"/>
    <property type="project" value="TreeGrafter"/>
</dbReference>
<evidence type="ECO:0000256" key="5">
    <source>
        <dbReference type="ARBA" id="ARBA00040276"/>
    </source>
</evidence>
<evidence type="ECO:0000256" key="10">
    <source>
        <dbReference type="ARBA" id="ARBA00047672"/>
    </source>
</evidence>
<evidence type="ECO:0000256" key="22">
    <source>
        <dbReference type="RuleBase" id="RU000363"/>
    </source>
</evidence>
<dbReference type="PROSITE" id="PS00061">
    <property type="entry name" value="ADH_SHORT"/>
    <property type="match status" value="1"/>
</dbReference>
<dbReference type="GO" id="GO:0047034">
    <property type="term" value="F:15-hydroxyicosatetraenoate dehydrogenase activity"/>
    <property type="evidence" value="ECO:0007669"/>
    <property type="project" value="UniProtKB-EC"/>
</dbReference>
<dbReference type="EC" id="1.1.1.232" evidence="4"/>
<evidence type="ECO:0000256" key="18">
    <source>
        <dbReference type="ARBA" id="ARBA00048739"/>
    </source>
</evidence>
<sequence length="259" mass="27978">MDIMEKTAFITGAAQGIGEGFAGELLRQGAKVCIADINTDKANATVNNFKQKYGNDKVFCVKMDVTNPQEFEDGFNEAISRFGNIDIMINNAGIVDESQFAHVIDINYTSVVRGTNLAIAHMNKLNGGKGGTIVNMGSTVAFEPGHIFPVYSGTKTAVVGYTTSWAANPTVKEMGISFSCICPHATDTMMLDNILPHHAVNMPENLKGILADTVGICPISLLAEALTTLLGKENNNGILLFVNKFRGIQFVTRHYNPNE</sequence>
<keyword evidence="24" id="KW-1185">Reference proteome</keyword>
<evidence type="ECO:0000256" key="8">
    <source>
        <dbReference type="ARBA" id="ARBA00045705"/>
    </source>
</evidence>
<gene>
    <name evidence="23" type="ORF">LOTGIDRAFT_226677</name>
</gene>
<reference evidence="23 24" key="1">
    <citation type="journal article" date="2013" name="Nature">
        <title>Insights into bilaterian evolution from three spiralian genomes.</title>
        <authorList>
            <person name="Simakov O."/>
            <person name="Marletaz F."/>
            <person name="Cho S.J."/>
            <person name="Edsinger-Gonzales E."/>
            <person name="Havlak P."/>
            <person name="Hellsten U."/>
            <person name="Kuo D.H."/>
            <person name="Larsson T."/>
            <person name="Lv J."/>
            <person name="Arendt D."/>
            <person name="Savage R."/>
            <person name="Osoegawa K."/>
            <person name="de Jong P."/>
            <person name="Grimwood J."/>
            <person name="Chapman J.A."/>
            <person name="Shapiro H."/>
            <person name="Aerts A."/>
            <person name="Otillar R.P."/>
            <person name="Terry A.Y."/>
            <person name="Boore J.L."/>
            <person name="Grigoriev I.V."/>
            <person name="Lindberg D.R."/>
            <person name="Seaver E.C."/>
            <person name="Weisblat D.A."/>
            <person name="Putnam N.H."/>
            <person name="Rokhsar D.S."/>
        </authorList>
    </citation>
    <scope>NUCLEOTIDE SEQUENCE [LARGE SCALE GENOMIC DNA]</scope>
</reference>
<name>V4ALY4_LOTGI</name>
<comment type="catalytic activity">
    <reaction evidence="11">
        <text>14-hydroxy-(4Z,7Z,10Z,12E,16Z,19Z)-docosahexaenoate + NAD(+) = 14-oxo-(4Z,7Z,10Z,12E,16Z,19Z)-docosahexaenoate + NADH + H(+)</text>
        <dbReference type="Rhea" id="RHEA:48952"/>
        <dbReference type="ChEBI" id="CHEBI:15378"/>
        <dbReference type="ChEBI" id="CHEBI:57540"/>
        <dbReference type="ChEBI" id="CHEBI:57945"/>
        <dbReference type="ChEBI" id="CHEBI:90866"/>
        <dbReference type="ChEBI" id="CHEBI:90867"/>
    </reaction>
    <physiologicalReaction direction="left-to-right" evidence="11">
        <dbReference type="Rhea" id="RHEA:48953"/>
    </physiologicalReaction>
</comment>
<comment type="catalytic activity">
    <reaction evidence="19">
        <text>resolvin D2 + NAD(+) = 16-oxoresolvin D2 + NADH + H(+)</text>
        <dbReference type="Rhea" id="RHEA:53588"/>
        <dbReference type="ChEBI" id="CHEBI:15378"/>
        <dbReference type="ChEBI" id="CHEBI:57540"/>
        <dbReference type="ChEBI" id="CHEBI:57945"/>
        <dbReference type="ChEBI" id="CHEBI:133367"/>
        <dbReference type="ChEBI" id="CHEBI:137498"/>
    </reaction>
    <physiologicalReaction direction="left-to-right" evidence="19">
        <dbReference type="Rhea" id="RHEA:53589"/>
    </physiologicalReaction>
</comment>
<keyword evidence="2" id="KW-0560">Oxidoreductase</keyword>
<evidence type="ECO:0000256" key="15">
    <source>
        <dbReference type="ARBA" id="ARBA00048393"/>
    </source>
</evidence>
<dbReference type="EMBL" id="KB201266">
    <property type="protein sequence ID" value="ESO98137.1"/>
    <property type="molecule type" value="Genomic_DNA"/>
</dbReference>
<evidence type="ECO:0000256" key="12">
    <source>
        <dbReference type="ARBA" id="ARBA00048140"/>
    </source>
</evidence>
<comment type="catalytic activity">
    <reaction evidence="13">
        <text>(11R)-hydroxy-(5Z,8Z,12E,14Z)-eicosatetraenoate + NAD(+) = 11-oxo-(5Z,8Z,12E,14Z)-eicosatetraenoate + NADH + H(+)</text>
        <dbReference type="Rhea" id="RHEA:48640"/>
        <dbReference type="ChEBI" id="CHEBI:15378"/>
        <dbReference type="ChEBI" id="CHEBI:57540"/>
        <dbReference type="ChEBI" id="CHEBI:57945"/>
        <dbReference type="ChEBI" id="CHEBI:78836"/>
        <dbReference type="ChEBI" id="CHEBI:90697"/>
    </reaction>
    <physiologicalReaction direction="left-to-right" evidence="13">
        <dbReference type="Rhea" id="RHEA:48641"/>
    </physiologicalReaction>
</comment>
<dbReference type="EC" id="1.1.1.141" evidence="3"/>
<evidence type="ECO:0000256" key="14">
    <source>
        <dbReference type="ARBA" id="ARBA00048170"/>
    </source>
</evidence>
<comment type="catalytic activity">
    <reaction evidence="17">
        <text>prostaglandin A1 + NAD(+) = 15-oxo-prostaglandin A1 + NADH + H(+)</text>
        <dbReference type="Rhea" id="RHEA:41263"/>
        <dbReference type="ChEBI" id="CHEBI:15378"/>
        <dbReference type="ChEBI" id="CHEBI:57398"/>
        <dbReference type="ChEBI" id="CHEBI:57540"/>
        <dbReference type="ChEBI" id="CHEBI:57945"/>
        <dbReference type="ChEBI" id="CHEBI:85072"/>
    </reaction>
    <physiologicalReaction direction="left-to-right" evidence="17">
        <dbReference type="Rhea" id="RHEA:41264"/>
    </physiologicalReaction>
</comment>
<evidence type="ECO:0000313" key="23">
    <source>
        <dbReference type="EMBL" id="ESO98137.1"/>
    </source>
</evidence>
<dbReference type="AlphaFoldDB" id="V4ALY4"/>
<evidence type="ECO:0000256" key="9">
    <source>
        <dbReference type="ARBA" id="ARBA00047325"/>
    </source>
</evidence>
<comment type="catalytic activity">
    <reaction evidence="14">
        <text>resolvin D1 + NAD(+) = 17-oxoresolvin D1 + NADH + H(+)</text>
        <dbReference type="Rhea" id="RHEA:50128"/>
        <dbReference type="ChEBI" id="CHEBI:15378"/>
        <dbReference type="ChEBI" id="CHEBI:57540"/>
        <dbReference type="ChEBI" id="CHEBI:57945"/>
        <dbReference type="ChEBI" id="CHEBI:132079"/>
        <dbReference type="ChEBI" id="CHEBI:132081"/>
    </reaction>
    <physiologicalReaction direction="left-to-right" evidence="14">
        <dbReference type="Rhea" id="RHEA:50129"/>
    </physiologicalReaction>
</comment>
<evidence type="ECO:0000256" key="11">
    <source>
        <dbReference type="ARBA" id="ARBA00048008"/>
    </source>
</evidence>
<comment type="catalytic activity">
    <reaction evidence="9">
        <text>prostaglandin E1 + NAD(+) = 15-oxoprostaglandin E1 + NADH + H(+)</text>
        <dbReference type="Rhea" id="RHEA:16477"/>
        <dbReference type="ChEBI" id="CHEBI:15378"/>
        <dbReference type="ChEBI" id="CHEBI:57397"/>
        <dbReference type="ChEBI" id="CHEBI:57401"/>
        <dbReference type="ChEBI" id="CHEBI:57540"/>
        <dbReference type="ChEBI" id="CHEBI:57945"/>
    </reaction>
    <physiologicalReaction direction="left-to-right" evidence="9">
        <dbReference type="Rhea" id="RHEA:16478"/>
    </physiologicalReaction>
</comment>
<comment type="similarity">
    <text evidence="1 22">Belongs to the short-chain dehydrogenases/reductases (SDR) family.</text>
</comment>
<dbReference type="PRINTS" id="PR00080">
    <property type="entry name" value="SDRFAMILY"/>
</dbReference>
<comment type="catalytic activity">
    <reaction evidence="16">
        <text>lipoxin A4 + NAD(+) = 15-oxo-(5S,6R)-dihydroxy-(7E,9E,11Z,13E)-eicosatetraenoate + NADH + H(+)</text>
        <dbReference type="Rhea" id="RHEA:41572"/>
        <dbReference type="ChEBI" id="CHEBI:15378"/>
        <dbReference type="ChEBI" id="CHEBI:57540"/>
        <dbReference type="ChEBI" id="CHEBI:57945"/>
        <dbReference type="ChEBI" id="CHEBI:67026"/>
        <dbReference type="ChEBI" id="CHEBI:78311"/>
    </reaction>
    <physiologicalReaction direction="left-to-right" evidence="16">
        <dbReference type="Rhea" id="RHEA:41573"/>
    </physiologicalReaction>
</comment>
<accession>V4ALY4</accession>
<dbReference type="STRING" id="225164.V4ALY4"/>
<comment type="catalytic activity">
    <reaction evidence="12">
        <text>15-oxo-(5S,6R)-dihydroxy-(7E,9E,11Z)-eicosatrienoate + NADH + H(+) = (5S,6R,15S)-trihydroxy-(7E,9E,11Z)-eicosatrienoate + NAD(+)</text>
        <dbReference type="Rhea" id="RHEA:41596"/>
        <dbReference type="ChEBI" id="CHEBI:15378"/>
        <dbReference type="ChEBI" id="CHEBI:57540"/>
        <dbReference type="ChEBI" id="CHEBI:57945"/>
        <dbReference type="ChEBI" id="CHEBI:78325"/>
        <dbReference type="ChEBI" id="CHEBI:78329"/>
    </reaction>
    <physiologicalReaction direction="left-to-right" evidence="12">
        <dbReference type="Rhea" id="RHEA:41597"/>
    </physiologicalReaction>
</comment>
<evidence type="ECO:0000256" key="1">
    <source>
        <dbReference type="ARBA" id="ARBA00006484"/>
    </source>
</evidence>
<dbReference type="CTD" id="20247360"/>
<comment type="function">
    <text evidence="8">Catalyzes the NAD-dependent dehydrogenation (oxidation) of a broad array of hydroxylated polyunsaturated fatty acids (mainly eicosanoids and docosanoids, including prostaglandins, lipoxins and resolvins), yielding their corresponding keto (oxo) metabolites. Decreases the levels of the pro-proliferative prostaglandins such as prostaglandin E2 (whose activity is increased in cancer because of an increase in the expression of cyclooxygenase 2) and generates oxo-fatty acid products that can profoundly influence cell function by abrogating pro-inflammatory cytokine expression. Converts resolvins E1, D1 and D2 to their oxo products, which represents a mode of resolvin inactivation. Resolvin E1 plays important roles during the resolution phase of acute inflammation, while resolvins D1 and D2 have a unique role in obesity-induced adipose inflammation.</text>
</comment>
<dbReference type="InterPro" id="IPR020904">
    <property type="entry name" value="Sc_DH/Rdtase_CS"/>
</dbReference>
<comment type="catalytic activity">
    <reaction evidence="21">
        <text>resolvin E1 + NAD(+) = 18-oxo-resolvin E1 + NADH + H(+)</text>
        <dbReference type="Rhea" id="RHEA:49244"/>
        <dbReference type="ChEBI" id="CHEBI:15378"/>
        <dbReference type="ChEBI" id="CHEBI:57540"/>
        <dbReference type="ChEBI" id="CHEBI:57945"/>
        <dbReference type="ChEBI" id="CHEBI:91000"/>
        <dbReference type="ChEBI" id="CHEBI:91001"/>
    </reaction>
    <physiologicalReaction direction="left-to-right" evidence="21">
        <dbReference type="Rhea" id="RHEA:49245"/>
    </physiologicalReaction>
</comment>
<evidence type="ECO:0000256" key="20">
    <source>
        <dbReference type="ARBA" id="ARBA00049151"/>
    </source>
</evidence>
<dbReference type="Gene3D" id="3.40.50.720">
    <property type="entry name" value="NAD(P)-binding Rossmann-like Domain"/>
    <property type="match status" value="1"/>
</dbReference>
<evidence type="ECO:0000313" key="24">
    <source>
        <dbReference type="Proteomes" id="UP000030746"/>
    </source>
</evidence>
<evidence type="ECO:0000256" key="17">
    <source>
        <dbReference type="ARBA" id="ARBA00048611"/>
    </source>
</evidence>
<dbReference type="Proteomes" id="UP000030746">
    <property type="component" value="Unassembled WGS sequence"/>
</dbReference>
<protein>
    <recommendedName>
        <fullName evidence="5">15-hydroxyprostaglandin dehydrogenase [NAD(+)]</fullName>
        <ecNumber evidence="3">1.1.1.141</ecNumber>
        <ecNumber evidence="4">1.1.1.232</ecNumber>
    </recommendedName>
    <alternativeName>
        <fullName evidence="7">Eicosanoid/docosanoid dehydrogenase [NAD(+)]</fullName>
    </alternativeName>
    <alternativeName>
        <fullName evidence="6">Prostaglandin dehydrogenase 1</fullName>
    </alternativeName>
</protein>
<dbReference type="InterPro" id="IPR036291">
    <property type="entry name" value="NAD(P)-bd_dom_sf"/>
</dbReference>
<comment type="catalytic activity">
    <reaction evidence="20">
        <text>(15S)-hydroxy-(5Z,8Z,11Z,13E)-eicosatetraenoate + NAD(+) = 15-oxo-(5Z,8Z,11Z,13E)-eicosatetraenoate + NADH + H(+)</text>
        <dbReference type="Rhea" id="RHEA:23260"/>
        <dbReference type="ChEBI" id="CHEBI:15378"/>
        <dbReference type="ChEBI" id="CHEBI:57409"/>
        <dbReference type="ChEBI" id="CHEBI:57410"/>
        <dbReference type="ChEBI" id="CHEBI:57540"/>
        <dbReference type="ChEBI" id="CHEBI:57945"/>
        <dbReference type="EC" id="1.1.1.232"/>
    </reaction>
    <physiologicalReaction direction="left-to-right" evidence="20">
        <dbReference type="Rhea" id="RHEA:23261"/>
    </physiologicalReaction>
</comment>
<dbReference type="GO" id="GO:0016404">
    <property type="term" value="F:15-hydroxyprostaglandin dehydrogenase (NAD+) activity"/>
    <property type="evidence" value="ECO:0007669"/>
    <property type="project" value="UniProtKB-EC"/>
</dbReference>
<dbReference type="OrthoDB" id="37659at2759"/>
<evidence type="ECO:0000256" key="21">
    <source>
        <dbReference type="ARBA" id="ARBA00049188"/>
    </source>
</evidence>
<comment type="catalytic activity">
    <reaction evidence="15">
        <text>resolvin D2 + NAD(+) = 7-oxoresolvin D2 + NADH + H(+)</text>
        <dbReference type="Rhea" id="RHEA:53584"/>
        <dbReference type="ChEBI" id="CHEBI:15378"/>
        <dbReference type="ChEBI" id="CHEBI:57540"/>
        <dbReference type="ChEBI" id="CHEBI:57945"/>
        <dbReference type="ChEBI" id="CHEBI:133367"/>
        <dbReference type="ChEBI" id="CHEBI:137497"/>
    </reaction>
    <physiologicalReaction direction="left-to-right" evidence="15">
        <dbReference type="Rhea" id="RHEA:53585"/>
    </physiologicalReaction>
</comment>
<dbReference type="KEGG" id="lgi:LOTGIDRAFT_226677"/>
<dbReference type="InterPro" id="IPR002347">
    <property type="entry name" value="SDR_fam"/>
</dbReference>
<comment type="catalytic activity">
    <reaction evidence="18">
        <text>prostaglandin E2 + NAD(+) = 15-oxoprostaglandin E2 + NADH + H(+)</text>
        <dbReference type="Rhea" id="RHEA:11876"/>
        <dbReference type="ChEBI" id="CHEBI:15378"/>
        <dbReference type="ChEBI" id="CHEBI:57400"/>
        <dbReference type="ChEBI" id="CHEBI:57540"/>
        <dbReference type="ChEBI" id="CHEBI:57945"/>
        <dbReference type="ChEBI" id="CHEBI:606564"/>
        <dbReference type="EC" id="1.1.1.141"/>
    </reaction>
    <physiologicalReaction direction="left-to-right" evidence="18">
        <dbReference type="Rhea" id="RHEA:11877"/>
    </physiologicalReaction>
</comment>
<dbReference type="GeneID" id="20247360"/>
<organism evidence="23 24">
    <name type="scientific">Lottia gigantea</name>
    <name type="common">Giant owl limpet</name>
    <dbReference type="NCBI Taxonomy" id="225164"/>
    <lineage>
        <taxon>Eukaryota</taxon>
        <taxon>Metazoa</taxon>
        <taxon>Spiralia</taxon>
        <taxon>Lophotrochozoa</taxon>
        <taxon>Mollusca</taxon>
        <taxon>Gastropoda</taxon>
        <taxon>Patellogastropoda</taxon>
        <taxon>Lottioidea</taxon>
        <taxon>Lottiidae</taxon>
        <taxon>Lottia</taxon>
    </lineage>
</organism>
<dbReference type="OMA" id="SCKYHEF"/>
<evidence type="ECO:0000256" key="13">
    <source>
        <dbReference type="ARBA" id="ARBA00048144"/>
    </source>
</evidence>
<evidence type="ECO:0000256" key="19">
    <source>
        <dbReference type="ARBA" id="ARBA00048921"/>
    </source>
</evidence>
<dbReference type="PANTHER" id="PTHR44229">
    <property type="entry name" value="15-HYDROXYPROSTAGLANDIN DEHYDROGENASE [NAD(+)]"/>
    <property type="match status" value="1"/>
</dbReference>
<dbReference type="SUPFAM" id="SSF51735">
    <property type="entry name" value="NAD(P)-binding Rossmann-fold domains"/>
    <property type="match status" value="1"/>
</dbReference>
<evidence type="ECO:0000256" key="6">
    <source>
        <dbReference type="ARBA" id="ARBA00041812"/>
    </source>
</evidence>